<dbReference type="Proteomes" id="UP000252266">
    <property type="component" value="Unassembled WGS sequence"/>
</dbReference>
<dbReference type="EMBL" id="JPWJ01000001">
    <property type="protein sequence ID" value="RCK53473.1"/>
    <property type="molecule type" value="Genomic_DNA"/>
</dbReference>
<evidence type="ECO:0000256" key="7">
    <source>
        <dbReference type="ARBA" id="ARBA00022448"/>
    </source>
</evidence>
<name>A0A154KRS6_9PROT</name>
<sequence length="127" mass="14016">MKMQSDLGRVRGLGSAKSGSSHWWTQRVTAVANLPLGIWFIISILSGHTADYDAVREWLSSYFHSTMMILMIISVSVHFTHGLQVVIEDYVHNRKAEIVSLFLIKAVAAFLSVAAIVSVLRIVFAGA</sequence>
<dbReference type="InterPro" id="IPR000701">
    <property type="entry name" value="SuccDH_FuR_B_TM-su"/>
</dbReference>
<organism evidence="17 20">
    <name type="scientific">Thalassospira xiamenensis</name>
    <dbReference type="NCBI Taxonomy" id="220697"/>
    <lineage>
        <taxon>Bacteria</taxon>
        <taxon>Pseudomonadati</taxon>
        <taxon>Pseudomonadota</taxon>
        <taxon>Alphaproteobacteria</taxon>
        <taxon>Rhodospirillales</taxon>
        <taxon>Thalassospiraceae</taxon>
        <taxon>Thalassospira</taxon>
    </lineage>
</organism>
<dbReference type="GO" id="GO:0016020">
    <property type="term" value="C:membrane"/>
    <property type="evidence" value="ECO:0007669"/>
    <property type="project" value="UniProtKB-SubCell"/>
</dbReference>
<accession>A0A154KRS6</accession>
<keyword evidence="13 16" id="KW-1133">Transmembrane helix</keyword>
<comment type="subunit">
    <text evidence="5">Part of an enzyme complex containing four subunits: a flavoprotein, an iron-sulfur protein, plus two membrane-anchoring proteins, SdhC and SdhD.</text>
</comment>
<keyword evidence="15 16" id="KW-0472">Membrane</keyword>
<evidence type="ECO:0000256" key="3">
    <source>
        <dbReference type="ARBA" id="ARBA00004141"/>
    </source>
</evidence>
<dbReference type="InterPro" id="IPR034804">
    <property type="entry name" value="SQR/QFR_C/D"/>
</dbReference>
<keyword evidence="10 16" id="KW-0812">Transmembrane</keyword>
<dbReference type="EMBL" id="OBMM01000002">
    <property type="protein sequence ID" value="SOC15636.1"/>
    <property type="molecule type" value="Genomic_DNA"/>
</dbReference>
<keyword evidence="8" id="KW-0816">Tricarboxylic acid cycle</keyword>
<comment type="cofactor">
    <cofactor evidence="1">
        <name>heme</name>
        <dbReference type="ChEBI" id="CHEBI:30413"/>
    </cofactor>
</comment>
<evidence type="ECO:0000256" key="11">
    <source>
        <dbReference type="ARBA" id="ARBA00022723"/>
    </source>
</evidence>
<dbReference type="Pfam" id="PF01127">
    <property type="entry name" value="Sdh_cyt"/>
    <property type="match status" value="1"/>
</dbReference>
<dbReference type="AlphaFoldDB" id="A0A154KRS6"/>
<dbReference type="UniPathway" id="UPA00223"/>
<reference evidence="18 19" key="2">
    <citation type="submission" date="2017-08" db="EMBL/GenBank/DDBJ databases">
        <authorList>
            <person name="de Groot N.N."/>
        </authorList>
    </citation>
    <scope>NUCLEOTIDE SEQUENCE [LARGE SCALE GENOMIC DNA]</scope>
    <source>
        <strain evidence="18 19">USBA 78</strain>
    </source>
</reference>
<proteinExistence type="predicted"/>
<keyword evidence="12" id="KW-0249">Electron transport</keyword>
<dbReference type="InterPro" id="IPR014312">
    <property type="entry name" value="Succ_DH_anchor"/>
</dbReference>
<evidence type="ECO:0000256" key="9">
    <source>
        <dbReference type="ARBA" id="ARBA00022617"/>
    </source>
</evidence>
<evidence type="ECO:0000256" key="2">
    <source>
        <dbReference type="ARBA" id="ARBA00004050"/>
    </source>
</evidence>
<evidence type="ECO:0000313" key="19">
    <source>
        <dbReference type="Proteomes" id="UP000219068"/>
    </source>
</evidence>
<evidence type="ECO:0000256" key="14">
    <source>
        <dbReference type="ARBA" id="ARBA00023004"/>
    </source>
</evidence>
<dbReference type="SUPFAM" id="SSF81343">
    <property type="entry name" value="Fumarate reductase respiratory complex transmembrane subunits"/>
    <property type="match status" value="1"/>
</dbReference>
<dbReference type="GO" id="GO:0020037">
    <property type="term" value="F:heme binding"/>
    <property type="evidence" value="ECO:0007669"/>
    <property type="project" value="InterPro"/>
</dbReference>
<dbReference type="Gene3D" id="1.20.1300.10">
    <property type="entry name" value="Fumarate reductase/succinate dehydrogenase, transmembrane subunit"/>
    <property type="match status" value="1"/>
</dbReference>
<evidence type="ECO:0000256" key="6">
    <source>
        <dbReference type="ARBA" id="ARBA00019425"/>
    </source>
</evidence>
<dbReference type="Proteomes" id="UP000219068">
    <property type="component" value="Unassembled WGS sequence"/>
</dbReference>
<evidence type="ECO:0000256" key="13">
    <source>
        <dbReference type="ARBA" id="ARBA00022989"/>
    </source>
</evidence>
<reference evidence="17 20" key="1">
    <citation type="submission" date="2014-07" db="EMBL/GenBank/DDBJ databases">
        <title>Draft genome sequence of Thalassospira xiamenensis IB13.</title>
        <authorList>
            <person name="Lai Q."/>
            <person name="Shao Z."/>
        </authorList>
    </citation>
    <scope>NUCLEOTIDE SEQUENCE [LARGE SCALE GENOMIC DNA]</scope>
    <source>
        <strain evidence="17 20">IB13</strain>
    </source>
</reference>
<comment type="pathway">
    <text evidence="4">Carbohydrate metabolism; tricarboxylic acid cycle.</text>
</comment>
<evidence type="ECO:0000256" key="10">
    <source>
        <dbReference type="ARBA" id="ARBA00022692"/>
    </source>
</evidence>
<keyword evidence="9" id="KW-0349">Heme</keyword>
<comment type="function">
    <text evidence="2">Membrane-anchoring subunit of succinate dehydrogenase (SDH).</text>
</comment>
<gene>
    <name evidence="18" type="ORF">SAMN05428964_102143</name>
    <name evidence="17" type="ORF">TH44_04650</name>
</gene>
<dbReference type="CDD" id="cd03495">
    <property type="entry name" value="SQR_TypeC_SdhD_like"/>
    <property type="match status" value="1"/>
</dbReference>
<evidence type="ECO:0000256" key="15">
    <source>
        <dbReference type="ARBA" id="ARBA00023136"/>
    </source>
</evidence>
<evidence type="ECO:0000256" key="1">
    <source>
        <dbReference type="ARBA" id="ARBA00001971"/>
    </source>
</evidence>
<evidence type="ECO:0000313" key="17">
    <source>
        <dbReference type="EMBL" id="RCK53473.1"/>
    </source>
</evidence>
<dbReference type="RefSeq" id="WP_062960618.1">
    <property type="nucleotide sequence ID" value="NZ_JALLPZ010000002.1"/>
</dbReference>
<evidence type="ECO:0000313" key="18">
    <source>
        <dbReference type="EMBL" id="SOC15636.1"/>
    </source>
</evidence>
<keyword evidence="7" id="KW-0813">Transport</keyword>
<dbReference type="NCBIfam" id="TIGR02968">
    <property type="entry name" value="succ_dehyd_anc"/>
    <property type="match status" value="1"/>
</dbReference>
<dbReference type="GO" id="GO:0006099">
    <property type="term" value="P:tricarboxylic acid cycle"/>
    <property type="evidence" value="ECO:0007669"/>
    <property type="project" value="UniProtKB-UniPathway"/>
</dbReference>
<keyword evidence="14" id="KW-0408">Iron</keyword>
<keyword evidence="11" id="KW-0479">Metal-binding</keyword>
<comment type="subcellular location">
    <subcellularLocation>
        <location evidence="3">Membrane</location>
        <topology evidence="3">Multi-pass membrane protein</topology>
    </subcellularLocation>
</comment>
<dbReference type="GO" id="GO:0046872">
    <property type="term" value="F:metal ion binding"/>
    <property type="evidence" value="ECO:0007669"/>
    <property type="project" value="UniProtKB-KW"/>
</dbReference>
<protein>
    <recommendedName>
        <fullName evidence="6">Succinate dehydrogenase hydrophobic membrane anchor subunit</fullName>
    </recommendedName>
</protein>
<evidence type="ECO:0000313" key="20">
    <source>
        <dbReference type="Proteomes" id="UP000252266"/>
    </source>
</evidence>
<feature type="transmembrane region" description="Helical" evidence="16">
    <location>
        <begin position="30"/>
        <end position="50"/>
    </location>
</feature>
<evidence type="ECO:0000256" key="5">
    <source>
        <dbReference type="ARBA" id="ARBA00011558"/>
    </source>
</evidence>
<evidence type="ECO:0000256" key="12">
    <source>
        <dbReference type="ARBA" id="ARBA00022982"/>
    </source>
</evidence>
<evidence type="ECO:0000256" key="8">
    <source>
        <dbReference type="ARBA" id="ARBA00022532"/>
    </source>
</evidence>
<feature type="transmembrane region" description="Helical" evidence="16">
    <location>
        <begin position="99"/>
        <end position="124"/>
    </location>
</feature>
<feature type="transmembrane region" description="Helical" evidence="16">
    <location>
        <begin position="62"/>
        <end position="87"/>
    </location>
</feature>
<evidence type="ECO:0000256" key="4">
    <source>
        <dbReference type="ARBA" id="ARBA00005163"/>
    </source>
</evidence>
<evidence type="ECO:0000256" key="16">
    <source>
        <dbReference type="SAM" id="Phobius"/>
    </source>
</evidence>